<feature type="region of interest" description="Disordered" evidence="1">
    <location>
        <begin position="1"/>
        <end position="28"/>
    </location>
</feature>
<organism evidence="2 3">
    <name type="scientific">Paraburkholderia xenovorans (strain LB400)</name>
    <dbReference type="NCBI Taxonomy" id="266265"/>
    <lineage>
        <taxon>Bacteria</taxon>
        <taxon>Pseudomonadati</taxon>
        <taxon>Pseudomonadota</taxon>
        <taxon>Betaproteobacteria</taxon>
        <taxon>Burkholderiales</taxon>
        <taxon>Burkholderiaceae</taxon>
        <taxon>Paraburkholderia</taxon>
    </lineage>
</organism>
<keyword evidence="3" id="KW-1185">Reference proteome</keyword>
<dbReference type="AlphaFoldDB" id="Q13ZT6"/>
<sequence>MRLPTPTAPSPISGIQMSDVDRTTTQESVRPVHWVDQSTSRTRATRYAVAQGRSADSLGASYERRSLAHGNFQRTSPKAFSQQIKNEVKTRDGRIGYRRFWAPDHPAIAYILIASQTCEGLLRLCRNTECLVRLRRVGFHPSLFRMVIGMRQILILLTSSVVAQRCNF</sequence>
<gene>
    <name evidence="2" type="ORF">Bxe_A2576</name>
</gene>
<dbReference type="KEGG" id="bxe:Bxe_A2576"/>
<evidence type="ECO:0000313" key="2">
    <source>
        <dbReference type="EMBL" id="ABE30403.1"/>
    </source>
</evidence>
<reference evidence="2 3" key="1">
    <citation type="journal article" date="2006" name="Proc. Natl. Acad. Sci. U.S.A.">
        <title>Burkholderia xenovorans LB400 harbors a multi-replicon, 9.73-Mbp genome shaped for versatility.</title>
        <authorList>
            <person name="Chain P.S."/>
            <person name="Denef V.J."/>
            <person name="Konstantinidis K.T."/>
            <person name="Vergez L.M."/>
            <person name="Agullo L."/>
            <person name="Reyes V.L."/>
            <person name="Hauser L."/>
            <person name="Cordova M."/>
            <person name="Gomez L."/>
            <person name="Gonzalez M."/>
            <person name="Land M."/>
            <person name="Lao V."/>
            <person name="Larimer F."/>
            <person name="LiPuma J.J."/>
            <person name="Mahenthiralingam E."/>
            <person name="Malfatti S.A."/>
            <person name="Marx C.J."/>
            <person name="Parnell J.J."/>
            <person name="Ramette A."/>
            <person name="Richardson P."/>
            <person name="Seeger M."/>
            <person name="Smith D."/>
            <person name="Spilker T."/>
            <person name="Sul W.J."/>
            <person name="Tsoi T.V."/>
            <person name="Ulrich L.E."/>
            <person name="Zhulin I.B."/>
            <person name="Tiedje J.M."/>
        </authorList>
    </citation>
    <scope>NUCLEOTIDE SEQUENCE [LARGE SCALE GENOMIC DNA]</scope>
    <source>
        <strain evidence="2 3">LB400</strain>
    </source>
</reference>
<dbReference type="EMBL" id="CP000270">
    <property type="protein sequence ID" value="ABE30403.1"/>
    <property type="molecule type" value="Genomic_DNA"/>
</dbReference>
<evidence type="ECO:0000313" key="3">
    <source>
        <dbReference type="Proteomes" id="UP000001817"/>
    </source>
</evidence>
<name>Q13ZT6_PARXL</name>
<evidence type="ECO:0000256" key="1">
    <source>
        <dbReference type="SAM" id="MobiDB-lite"/>
    </source>
</evidence>
<dbReference type="Proteomes" id="UP000001817">
    <property type="component" value="Chromosome 1"/>
</dbReference>
<accession>Q13ZT6</accession>
<proteinExistence type="predicted"/>
<protein>
    <submittedName>
        <fullName evidence="2">Uncharacterized protein</fullName>
    </submittedName>
</protein>